<accession>A0ABX5XM94</accession>
<evidence type="ECO:0000313" key="3">
    <source>
        <dbReference type="Proteomes" id="UP000318081"/>
    </source>
</evidence>
<protein>
    <submittedName>
        <fullName evidence="2">Uncharacterized protein</fullName>
    </submittedName>
</protein>
<name>A0ABX5XM94_9BACT</name>
<evidence type="ECO:0000313" key="2">
    <source>
        <dbReference type="EMBL" id="QDV83114.1"/>
    </source>
</evidence>
<reference evidence="2 3" key="1">
    <citation type="submission" date="2019-02" db="EMBL/GenBank/DDBJ databases">
        <title>Deep-cultivation of Planctomycetes and their phenomic and genomic characterization uncovers novel biology.</title>
        <authorList>
            <person name="Wiegand S."/>
            <person name="Jogler M."/>
            <person name="Boedeker C."/>
            <person name="Pinto D."/>
            <person name="Vollmers J."/>
            <person name="Rivas-Marin E."/>
            <person name="Kohn T."/>
            <person name="Peeters S.H."/>
            <person name="Heuer A."/>
            <person name="Rast P."/>
            <person name="Oberbeckmann S."/>
            <person name="Bunk B."/>
            <person name="Jeske O."/>
            <person name="Meyerdierks A."/>
            <person name="Storesund J.E."/>
            <person name="Kallscheuer N."/>
            <person name="Luecker S."/>
            <person name="Lage O.M."/>
            <person name="Pohl T."/>
            <person name="Merkel B.J."/>
            <person name="Hornburger P."/>
            <person name="Mueller R.-W."/>
            <person name="Bruemmer F."/>
            <person name="Labrenz M."/>
            <person name="Spormann A.M."/>
            <person name="Op den Camp H."/>
            <person name="Overmann J."/>
            <person name="Amann R."/>
            <person name="Jetten M.S.M."/>
            <person name="Mascher T."/>
            <person name="Medema M.H."/>
            <person name="Devos D.P."/>
            <person name="Kaster A.-K."/>
            <person name="Ovreas L."/>
            <person name="Rohde M."/>
            <person name="Galperin M.Y."/>
            <person name="Jogler C."/>
        </authorList>
    </citation>
    <scope>NUCLEOTIDE SEQUENCE [LARGE SCALE GENOMIC DNA]</scope>
    <source>
        <strain evidence="2 3">TBK1r</strain>
    </source>
</reference>
<gene>
    <name evidence="2" type="ORF">TBK1r_20490</name>
</gene>
<organism evidence="2 3">
    <name type="scientific">Stieleria magnilauensis</name>
    <dbReference type="NCBI Taxonomy" id="2527963"/>
    <lineage>
        <taxon>Bacteria</taxon>
        <taxon>Pseudomonadati</taxon>
        <taxon>Planctomycetota</taxon>
        <taxon>Planctomycetia</taxon>
        <taxon>Pirellulales</taxon>
        <taxon>Pirellulaceae</taxon>
        <taxon>Stieleria</taxon>
    </lineage>
</organism>
<sequence>MRLWFNPGATGDQASYRTKTLTTLGRWIHDARASCTVACPTEPRPANPDPPTPHVKRRSGN</sequence>
<dbReference type="Proteomes" id="UP000318081">
    <property type="component" value="Chromosome"/>
</dbReference>
<proteinExistence type="predicted"/>
<dbReference type="EMBL" id="CP036432">
    <property type="protein sequence ID" value="QDV83114.1"/>
    <property type="molecule type" value="Genomic_DNA"/>
</dbReference>
<keyword evidence="3" id="KW-1185">Reference proteome</keyword>
<feature type="compositionally biased region" description="Pro residues" evidence="1">
    <location>
        <begin position="42"/>
        <end position="53"/>
    </location>
</feature>
<evidence type="ECO:0000256" key="1">
    <source>
        <dbReference type="SAM" id="MobiDB-lite"/>
    </source>
</evidence>
<feature type="region of interest" description="Disordered" evidence="1">
    <location>
        <begin position="39"/>
        <end position="61"/>
    </location>
</feature>